<dbReference type="EMBL" id="JAPFFM010000004">
    <property type="protein sequence ID" value="KAJ6764194.1"/>
    <property type="molecule type" value="Genomic_DNA"/>
</dbReference>
<sequence>MCYLNRKTLKKSWSWPKNQKLDLELNMSTIPNCPDQWNNSRSSPEESNNKNHASRNNNMVALACSNCHLLVILSFLPQLQVSPLFPSPPIATEKSLPRQVPEHSTPPELMASA</sequence>
<comment type="caution">
    <text evidence="2">The sequence shown here is derived from an EMBL/GenBank/DDBJ whole genome shotgun (WGS) entry which is preliminary data.</text>
</comment>
<dbReference type="Proteomes" id="UP001151752">
    <property type="component" value="Chromosome 12"/>
</dbReference>
<organism evidence="2 3">
    <name type="scientific">Salix koriyanagi</name>
    <dbReference type="NCBI Taxonomy" id="2511006"/>
    <lineage>
        <taxon>Eukaryota</taxon>
        <taxon>Viridiplantae</taxon>
        <taxon>Streptophyta</taxon>
        <taxon>Embryophyta</taxon>
        <taxon>Tracheophyta</taxon>
        <taxon>Spermatophyta</taxon>
        <taxon>Magnoliopsida</taxon>
        <taxon>eudicotyledons</taxon>
        <taxon>Gunneridae</taxon>
        <taxon>Pentapetalae</taxon>
        <taxon>rosids</taxon>
        <taxon>fabids</taxon>
        <taxon>Malpighiales</taxon>
        <taxon>Salicaceae</taxon>
        <taxon>Saliceae</taxon>
        <taxon>Salix</taxon>
    </lineage>
</organism>
<dbReference type="AlphaFoldDB" id="A0A9Q0WBJ6"/>
<proteinExistence type="predicted"/>
<keyword evidence="3" id="KW-1185">Reference proteome</keyword>
<gene>
    <name evidence="2" type="ORF">OIU74_023134</name>
</gene>
<evidence type="ECO:0000313" key="2">
    <source>
        <dbReference type="EMBL" id="KAJ6764194.1"/>
    </source>
</evidence>
<evidence type="ECO:0000256" key="1">
    <source>
        <dbReference type="SAM" id="MobiDB-lite"/>
    </source>
</evidence>
<feature type="region of interest" description="Disordered" evidence="1">
    <location>
        <begin position="32"/>
        <end position="54"/>
    </location>
</feature>
<reference evidence="2" key="2">
    <citation type="journal article" date="2023" name="Int. J. Mol. Sci.">
        <title>De Novo Assembly and Annotation of 11 Diverse Shrub Willow (Salix) Genomes Reveals Novel Gene Organization in Sex-Linked Regions.</title>
        <authorList>
            <person name="Hyden B."/>
            <person name="Feng K."/>
            <person name="Yates T.B."/>
            <person name="Jawdy S."/>
            <person name="Cereghino C."/>
            <person name="Smart L.B."/>
            <person name="Muchero W."/>
        </authorList>
    </citation>
    <scope>NUCLEOTIDE SEQUENCE</scope>
    <source>
        <tissue evidence="2">Shoot tip</tissue>
    </source>
</reference>
<feature type="region of interest" description="Disordered" evidence="1">
    <location>
        <begin position="87"/>
        <end position="113"/>
    </location>
</feature>
<reference evidence="2" key="1">
    <citation type="submission" date="2022-11" db="EMBL/GenBank/DDBJ databases">
        <authorList>
            <person name="Hyden B.L."/>
            <person name="Feng K."/>
            <person name="Yates T."/>
            <person name="Jawdy S."/>
            <person name="Smart L.B."/>
            <person name="Muchero W."/>
        </authorList>
    </citation>
    <scope>NUCLEOTIDE SEQUENCE</scope>
    <source>
        <tissue evidence="2">Shoot tip</tissue>
    </source>
</reference>
<evidence type="ECO:0000313" key="3">
    <source>
        <dbReference type="Proteomes" id="UP001151752"/>
    </source>
</evidence>
<accession>A0A9Q0WBJ6</accession>
<name>A0A9Q0WBJ6_9ROSI</name>
<protein>
    <submittedName>
        <fullName evidence="2">BOMB/KIRA PROTEINS</fullName>
    </submittedName>
</protein>